<dbReference type="GO" id="GO:0005886">
    <property type="term" value="C:plasma membrane"/>
    <property type="evidence" value="ECO:0007669"/>
    <property type="project" value="UniProtKB-SubCell"/>
</dbReference>
<evidence type="ECO:0008006" key="4">
    <source>
        <dbReference type="Google" id="ProtNLM"/>
    </source>
</evidence>
<keyword evidence="1" id="KW-1133">Transmembrane helix</keyword>
<organism evidence="2 3">
    <name type="scientific">Actinomadura spongiicola</name>
    <dbReference type="NCBI Taxonomy" id="2303421"/>
    <lineage>
        <taxon>Bacteria</taxon>
        <taxon>Bacillati</taxon>
        <taxon>Actinomycetota</taxon>
        <taxon>Actinomycetes</taxon>
        <taxon>Streptosporangiales</taxon>
        <taxon>Thermomonosporaceae</taxon>
        <taxon>Actinomadura</taxon>
    </lineage>
</organism>
<dbReference type="Proteomes" id="UP000262882">
    <property type="component" value="Unassembled WGS sequence"/>
</dbReference>
<accession>A0A372GLR7</accession>
<evidence type="ECO:0000256" key="1">
    <source>
        <dbReference type="SAM" id="Phobius"/>
    </source>
</evidence>
<keyword evidence="1" id="KW-0812">Transmembrane</keyword>
<dbReference type="OrthoDB" id="4336046at2"/>
<feature type="transmembrane region" description="Helical" evidence="1">
    <location>
        <begin position="37"/>
        <end position="58"/>
    </location>
</feature>
<sequence length="262" mass="26732">MNDARGTAVEGTAVEGATLRNAIAAERVRLVAGRSTWWCLAVAASLALGEAVLAVRVSPEEGEVTTVADVISGALFGQLILLVLGVLAMTGEHRSGTIRLAFQAIPGRWQVVAAKATVLGVAGGVIGSVFAFASYGLAVVLAPSGLDLTLDTAAEWRQVMAVGLVYTVTAVIGVAVGTVVRNSAAAISGALIWMLVAETAVTLIPKVGDTLASWMPFTVLMALPDSAKIEVPLGAVGGAVYCVAVAALLLAFALTLVRRRAL</sequence>
<feature type="transmembrane region" description="Helical" evidence="1">
    <location>
        <begin position="70"/>
        <end position="91"/>
    </location>
</feature>
<gene>
    <name evidence="2" type="ORF">D0T12_05295</name>
</gene>
<reference evidence="2 3" key="1">
    <citation type="submission" date="2018-08" db="EMBL/GenBank/DDBJ databases">
        <title>Actinomadura spongicola sp. nov., isolated from marine sponge Leucetta chagosensis.</title>
        <authorList>
            <person name="Li L."/>
            <person name="Lin H.W."/>
        </authorList>
    </citation>
    <scope>NUCLEOTIDE SEQUENCE [LARGE SCALE GENOMIC DNA]</scope>
    <source>
        <strain evidence="2 3">LHW52907</strain>
    </source>
</reference>
<evidence type="ECO:0000313" key="3">
    <source>
        <dbReference type="Proteomes" id="UP000262882"/>
    </source>
</evidence>
<keyword evidence="1" id="KW-0472">Membrane</keyword>
<feature type="transmembrane region" description="Helical" evidence="1">
    <location>
        <begin position="112"/>
        <end position="138"/>
    </location>
</feature>
<comment type="caution">
    <text evidence="2">The sequence shown here is derived from an EMBL/GenBank/DDBJ whole genome shotgun (WGS) entry which is preliminary data.</text>
</comment>
<feature type="transmembrane region" description="Helical" evidence="1">
    <location>
        <begin position="235"/>
        <end position="257"/>
    </location>
</feature>
<dbReference type="GO" id="GO:0140359">
    <property type="term" value="F:ABC-type transporter activity"/>
    <property type="evidence" value="ECO:0007669"/>
    <property type="project" value="InterPro"/>
</dbReference>
<dbReference type="RefSeq" id="WP_117398175.1">
    <property type="nucleotide sequence ID" value="NZ_QVNQ01000002.1"/>
</dbReference>
<feature type="transmembrane region" description="Helical" evidence="1">
    <location>
        <begin position="158"/>
        <end position="180"/>
    </location>
</feature>
<evidence type="ECO:0000313" key="2">
    <source>
        <dbReference type="EMBL" id="RFS86049.1"/>
    </source>
</evidence>
<dbReference type="AlphaFoldDB" id="A0A372GLR7"/>
<name>A0A372GLR7_9ACTN</name>
<proteinExistence type="predicted"/>
<dbReference type="EMBL" id="QVNQ01000002">
    <property type="protein sequence ID" value="RFS86049.1"/>
    <property type="molecule type" value="Genomic_DNA"/>
</dbReference>
<keyword evidence="3" id="KW-1185">Reference proteome</keyword>
<feature type="transmembrane region" description="Helical" evidence="1">
    <location>
        <begin position="192"/>
        <end position="215"/>
    </location>
</feature>
<protein>
    <recommendedName>
        <fullName evidence="4">ABC transporter permease</fullName>
    </recommendedName>
</protein>